<gene>
    <name evidence="1" type="ORF">N0V83_004008</name>
</gene>
<comment type="caution">
    <text evidence="1">The sequence shown here is derived from an EMBL/GenBank/DDBJ whole genome shotgun (WGS) entry which is preliminary data.</text>
</comment>
<dbReference type="Proteomes" id="UP001140560">
    <property type="component" value="Unassembled WGS sequence"/>
</dbReference>
<evidence type="ECO:0000313" key="2">
    <source>
        <dbReference type="Proteomes" id="UP001140560"/>
    </source>
</evidence>
<organism evidence="1 2">
    <name type="scientific">Neocucurbitaria cava</name>
    <dbReference type="NCBI Taxonomy" id="798079"/>
    <lineage>
        <taxon>Eukaryota</taxon>
        <taxon>Fungi</taxon>
        <taxon>Dikarya</taxon>
        <taxon>Ascomycota</taxon>
        <taxon>Pezizomycotina</taxon>
        <taxon>Dothideomycetes</taxon>
        <taxon>Pleosporomycetidae</taxon>
        <taxon>Pleosporales</taxon>
        <taxon>Pleosporineae</taxon>
        <taxon>Cucurbitariaceae</taxon>
        <taxon>Neocucurbitaria</taxon>
    </lineage>
</organism>
<name>A0A9W9CNP7_9PLEO</name>
<protein>
    <submittedName>
        <fullName evidence="1">Uncharacterized protein</fullName>
    </submittedName>
</protein>
<proteinExistence type="predicted"/>
<dbReference type="AlphaFoldDB" id="A0A9W9CNP7"/>
<sequence length="256" mass="28879">MTISALCAEATTISAALSQIQSLILGNPDAVITQLRPRSEVLATFDNALTGCSVVLAVLDDEIAALMTEGQSGDMSWTQRAKLVWKDAIMQDLLQQLRGQSAAIGLLIQVLQIFLLDQVMRQTRSLRDTHPKVKAPRSIFNSHLEEIGSVVDTEHTGLSDSTFLFDDLVVNSKVYRRVLAQAKSQMTLNEVPPKDEKDVRNHLPETNTWFRVLDANERKTVLYSFAKINWEEDCEEKQFASLFPHHDPRNKRYGWI</sequence>
<dbReference type="EMBL" id="JAPEUY010000006">
    <property type="protein sequence ID" value="KAJ4372234.1"/>
    <property type="molecule type" value="Genomic_DNA"/>
</dbReference>
<dbReference type="OrthoDB" id="5365701at2759"/>
<reference evidence="1" key="1">
    <citation type="submission" date="2022-10" db="EMBL/GenBank/DDBJ databases">
        <title>Tapping the CABI collections for fungal endophytes: first genome assemblies for Collariella, Neodidymelliopsis, Ascochyta clinopodiicola, Didymella pomorum, Didymosphaeria variabile, Neocosmospora piperis and Neocucurbitaria cava.</title>
        <authorList>
            <person name="Hill R."/>
        </authorList>
    </citation>
    <scope>NUCLEOTIDE SEQUENCE</scope>
    <source>
        <strain evidence="1">IMI 356814</strain>
    </source>
</reference>
<evidence type="ECO:0000313" key="1">
    <source>
        <dbReference type="EMBL" id="KAJ4372234.1"/>
    </source>
</evidence>
<keyword evidence="2" id="KW-1185">Reference proteome</keyword>
<accession>A0A9W9CNP7</accession>